<comment type="caution">
    <text evidence="1">The sequence shown here is derived from an EMBL/GenBank/DDBJ whole genome shotgun (WGS) entry which is preliminary data.</text>
</comment>
<evidence type="ECO:0000313" key="1">
    <source>
        <dbReference type="EMBL" id="GAN33096.1"/>
    </source>
</evidence>
<organism evidence="1 2">
    <name type="scientific">Candidatus Brocadia sinica JPN1</name>
    <dbReference type="NCBI Taxonomy" id="1197129"/>
    <lineage>
        <taxon>Bacteria</taxon>
        <taxon>Pseudomonadati</taxon>
        <taxon>Planctomycetota</taxon>
        <taxon>Candidatus Brocadiia</taxon>
        <taxon>Candidatus Brocadiales</taxon>
        <taxon>Candidatus Brocadiaceae</taxon>
        <taxon>Candidatus Brocadia</taxon>
    </lineage>
</organism>
<protein>
    <recommendedName>
        <fullName evidence="3">Class I SAM-dependent methyltransferase</fullName>
    </recommendedName>
</protein>
<dbReference type="InterPro" id="IPR029063">
    <property type="entry name" value="SAM-dependent_MTases_sf"/>
</dbReference>
<dbReference type="SUPFAM" id="SSF53335">
    <property type="entry name" value="S-adenosyl-L-methionine-dependent methyltransferases"/>
    <property type="match status" value="1"/>
</dbReference>
<proteinExistence type="predicted"/>
<accession>A0ABQ0JWN3</accession>
<reference evidence="2" key="1">
    <citation type="journal article" date="2015" name="Genome Announc.">
        <title>Draft Genome Sequence of an Anaerobic Ammonium-Oxidizing Bacterium, "Candidatus Brocadia sinica".</title>
        <authorList>
            <person name="Oshiki M."/>
            <person name="Shinyako-Hata K."/>
            <person name="Satoh H."/>
            <person name="Okabe S."/>
        </authorList>
    </citation>
    <scope>NUCLEOTIDE SEQUENCE [LARGE SCALE GENOMIC DNA]</scope>
    <source>
        <strain evidence="2">JPN1</strain>
    </source>
</reference>
<keyword evidence="2" id="KW-1185">Reference proteome</keyword>
<dbReference type="Pfam" id="PF13578">
    <property type="entry name" value="Methyltransf_24"/>
    <property type="match status" value="1"/>
</dbReference>
<evidence type="ECO:0000313" key="2">
    <source>
        <dbReference type="Proteomes" id="UP000032309"/>
    </source>
</evidence>
<dbReference type="RefSeq" id="WP_052563152.1">
    <property type="nucleotide sequence ID" value="NZ_BAFN01000001.1"/>
</dbReference>
<name>A0ABQ0JWN3_9BACT</name>
<dbReference type="Gene3D" id="3.40.50.150">
    <property type="entry name" value="Vaccinia Virus protein VP39"/>
    <property type="match status" value="1"/>
</dbReference>
<dbReference type="EMBL" id="BAFN01000001">
    <property type="protein sequence ID" value="GAN33096.1"/>
    <property type="molecule type" value="Genomic_DNA"/>
</dbReference>
<sequence length="226" mass="26068">MLLERLIKDNPQFHLHEGVSTSWAIHPDTLRFLYSMLTPSMSTLETGCGHTTVIFSIVNTKHICITPDLGEAERVQQYCAKLGLTENITFIIESSDKILPQNGLIQSELDLIFIDGAHRFPIPIIDWYYTAFKLKPGGIVCVDDFKIPSVKILYDFLSIEEEWELIKIMNNTAFFKKLQEPKNVNDWTGQKINLPYCYDINKRNKESIINKLKLSHLIKRLKKLKG</sequence>
<evidence type="ECO:0008006" key="3">
    <source>
        <dbReference type="Google" id="ProtNLM"/>
    </source>
</evidence>
<dbReference type="Proteomes" id="UP000032309">
    <property type="component" value="Unassembled WGS sequence"/>
</dbReference>
<gene>
    <name evidence="1" type="ORF">BROSI_A1613</name>
</gene>